<keyword evidence="3" id="KW-1185">Reference proteome</keyword>
<gene>
    <name evidence="2" type="ORF">H8711_11510</name>
</gene>
<dbReference type="AlphaFoldDB" id="A0A926DY32"/>
<accession>A0A926DY32</accession>
<protein>
    <submittedName>
        <fullName evidence="2">DUF4358 domain-containing protein</fullName>
    </submittedName>
</protein>
<dbReference type="EMBL" id="JACRST010000023">
    <property type="protein sequence ID" value="MBC8547553.1"/>
    <property type="molecule type" value="Genomic_DNA"/>
</dbReference>
<dbReference type="Pfam" id="PF14270">
    <property type="entry name" value="DUF4358"/>
    <property type="match status" value="1"/>
</dbReference>
<sequence>MKDWKRWCALPLCAAALIALAACSPSEPEAPLSEAESSIVYAQTEPERLGDVIDRIYEDIDMKGLQDAGLDQINDLFHIETGLISDYAARYSSGRYGVADVVIVKVPDEQSVDQVIEALEQRRTERVSEFENYDVHDAYRIAQEAEIFSRGDYVIMLMVDDLDAARTVIYETIPG</sequence>
<dbReference type="Proteomes" id="UP000653127">
    <property type="component" value="Unassembled WGS sequence"/>
</dbReference>
<dbReference type="RefSeq" id="WP_249283589.1">
    <property type="nucleotide sequence ID" value="NZ_JACRST010000023.1"/>
</dbReference>
<reference evidence="2" key="1">
    <citation type="submission" date="2020-08" db="EMBL/GenBank/DDBJ databases">
        <title>Genome public.</title>
        <authorList>
            <person name="Liu C."/>
            <person name="Sun Q."/>
        </authorList>
    </citation>
    <scope>NUCLEOTIDE SEQUENCE</scope>
    <source>
        <strain evidence="2">NSJ-31</strain>
    </source>
</reference>
<dbReference type="InterPro" id="IPR025648">
    <property type="entry name" value="DUF4358"/>
</dbReference>
<dbReference type="PROSITE" id="PS51257">
    <property type="entry name" value="PROKAR_LIPOPROTEIN"/>
    <property type="match status" value="1"/>
</dbReference>
<feature type="signal peptide" evidence="1">
    <location>
        <begin position="1"/>
        <end position="21"/>
    </location>
</feature>
<evidence type="ECO:0000313" key="3">
    <source>
        <dbReference type="Proteomes" id="UP000653127"/>
    </source>
</evidence>
<organism evidence="2 3">
    <name type="scientific">Ligaoa zhengdingensis</name>
    <dbReference type="NCBI Taxonomy" id="2763658"/>
    <lineage>
        <taxon>Bacteria</taxon>
        <taxon>Bacillati</taxon>
        <taxon>Bacillota</taxon>
        <taxon>Clostridia</taxon>
        <taxon>Eubacteriales</taxon>
        <taxon>Oscillospiraceae</taxon>
        <taxon>Ligaoa</taxon>
    </lineage>
</organism>
<evidence type="ECO:0000256" key="1">
    <source>
        <dbReference type="SAM" id="SignalP"/>
    </source>
</evidence>
<keyword evidence="1" id="KW-0732">Signal</keyword>
<evidence type="ECO:0000313" key="2">
    <source>
        <dbReference type="EMBL" id="MBC8547553.1"/>
    </source>
</evidence>
<comment type="caution">
    <text evidence="2">The sequence shown here is derived from an EMBL/GenBank/DDBJ whole genome shotgun (WGS) entry which is preliminary data.</text>
</comment>
<name>A0A926DY32_9FIRM</name>
<feature type="chain" id="PRO_5038933232" evidence="1">
    <location>
        <begin position="22"/>
        <end position="175"/>
    </location>
</feature>
<proteinExistence type="predicted"/>